<accession>A0A8J3EM26</accession>
<gene>
    <name evidence="1" type="ORF">GCM10007096_24340</name>
</gene>
<dbReference type="Proteomes" id="UP000656813">
    <property type="component" value="Unassembled WGS sequence"/>
</dbReference>
<sequence length="90" mass="10769">MRHLHVIRCQEHRSIYDKLSEDTSVYLFYAIEMRIIITVLYYDHNDKRKKQITGYAENINGYTDWIKIKNDASSIIVFISDIIDVELNEE</sequence>
<organism evidence="1 2">
    <name type="scientific">Pullulanibacillus pueri</name>
    <dbReference type="NCBI Taxonomy" id="1437324"/>
    <lineage>
        <taxon>Bacteria</taxon>
        <taxon>Bacillati</taxon>
        <taxon>Bacillota</taxon>
        <taxon>Bacilli</taxon>
        <taxon>Bacillales</taxon>
        <taxon>Sporolactobacillaceae</taxon>
        <taxon>Pullulanibacillus</taxon>
    </lineage>
</organism>
<dbReference type="EMBL" id="BMFV01000018">
    <property type="protein sequence ID" value="GGH83452.1"/>
    <property type="molecule type" value="Genomic_DNA"/>
</dbReference>
<proteinExistence type="predicted"/>
<keyword evidence="2" id="KW-1185">Reference proteome</keyword>
<comment type="caution">
    <text evidence="1">The sequence shown here is derived from an EMBL/GenBank/DDBJ whole genome shotgun (WGS) entry which is preliminary data.</text>
</comment>
<evidence type="ECO:0008006" key="3">
    <source>
        <dbReference type="Google" id="ProtNLM"/>
    </source>
</evidence>
<name>A0A8J3EM26_9BACL</name>
<reference evidence="1" key="2">
    <citation type="submission" date="2020-09" db="EMBL/GenBank/DDBJ databases">
        <authorList>
            <person name="Sun Q."/>
            <person name="Zhou Y."/>
        </authorList>
    </citation>
    <scope>NUCLEOTIDE SEQUENCE</scope>
    <source>
        <strain evidence="1">CGMCC 1.12777</strain>
    </source>
</reference>
<protein>
    <recommendedName>
        <fullName evidence="3">YolD-like family protein</fullName>
    </recommendedName>
</protein>
<dbReference type="RefSeq" id="WP_204871288.1">
    <property type="nucleotide sequence ID" value="NZ_JAFBEU010000012.1"/>
</dbReference>
<evidence type="ECO:0000313" key="1">
    <source>
        <dbReference type="EMBL" id="GGH83452.1"/>
    </source>
</evidence>
<reference evidence="1" key="1">
    <citation type="journal article" date="2014" name="Int. J. Syst. Evol. Microbiol.">
        <title>Complete genome sequence of Corynebacterium casei LMG S-19264T (=DSM 44701T), isolated from a smear-ripened cheese.</title>
        <authorList>
            <consortium name="US DOE Joint Genome Institute (JGI-PGF)"/>
            <person name="Walter F."/>
            <person name="Albersmeier A."/>
            <person name="Kalinowski J."/>
            <person name="Ruckert C."/>
        </authorList>
    </citation>
    <scope>NUCLEOTIDE SEQUENCE</scope>
    <source>
        <strain evidence="1">CGMCC 1.12777</strain>
    </source>
</reference>
<evidence type="ECO:0000313" key="2">
    <source>
        <dbReference type="Proteomes" id="UP000656813"/>
    </source>
</evidence>
<dbReference type="AlphaFoldDB" id="A0A8J3EM26"/>